<reference evidence="3" key="1">
    <citation type="submission" date="2017-09" db="EMBL/GenBank/DDBJ databases">
        <title>Depth-based differentiation of microbial function through sediment-hosted aquifers and enrichment of novel symbionts in the deep terrestrial subsurface.</title>
        <authorList>
            <person name="Probst A.J."/>
            <person name="Ladd B."/>
            <person name="Jarett J.K."/>
            <person name="Geller-Mcgrath D.E."/>
            <person name="Sieber C.M.K."/>
            <person name="Emerson J.B."/>
            <person name="Anantharaman K."/>
            <person name="Thomas B.C."/>
            <person name="Malmstrom R."/>
            <person name="Stieglmeier M."/>
            <person name="Klingl A."/>
            <person name="Woyke T."/>
            <person name="Ryan C.M."/>
            <person name="Banfield J.F."/>
        </authorList>
    </citation>
    <scope>NUCLEOTIDE SEQUENCE [LARGE SCALE GENOMIC DNA]</scope>
</reference>
<feature type="domain" description="Glycosyltransferase 2-like" evidence="1">
    <location>
        <begin position="7"/>
        <end position="115"/>
    </location>
</feature>
<dbReference type="EMBL" id="PFBI01000001">
    <property type="protein sequence ID" value="PIR84907.1"/>
    <property type="molecule type" value="Genomic_DNA"/>
</dbReference>
<evidence type="ECO:0000313" key="2">
    <source>
        <dbReference type="EMBL" id="PIR84907.1"/>
    </source>
</evidence>
<protein>
    <recommendedName>
        <fullName evidence="1">Glycosyltransferase 2-like domain-containing protein</fullName>
    </recommendedName>
</protein>
<name>A0A2H0UET9_9BACT</name>
<comment type="caution">
    <text evidence="2">The sequence shown here is derived from an EMBL/GenBank/DDBJ whole genome shotgun (WGS) entry which is preliminary data.</text>
</comment>
<gene>
    <name evidence="2" type="ORF">COU16_00095</name>
</gene>
<dbReference type="SUPFAM" id="SSF53448">
    <property type="entry name" value="Nucleotide-diphospho-sugar transferases"/>
    <property type="match status" value="1"/>
</dbReference>
<dbReference type="Gene3D" id="3.90.550.10">
    <property type="entry name" value="Spore Coat Polysaccharide Biosynthesis Protein SpsA, Chain A"/>
    <property type="match status" value="1"/>
</dbReference>
<organism evidence="2 3">
    <name type="scientific">Candidatus Kaiserbacteria bacterium CG10_big_fil_rev_8_21_14_0_10_47_16</name>
    <dbReference type="NCBI Taxonomy" id="1974608"/>
    <lineage>
        <taxon>Bacteria</taxon>
        <taxon>Candidatus Kaiseribacteriota</taxon>
    </lineage>
</organism>
<sequence>MDKIPCSVGILTFNSEVTLRRALESVKNVDDIIICDGGSTDGTLAIAKEYGAHVIAQNDACKNPDGSLRDFACAKNQLIDEAKHPYLLILDSDEATSTELLRELARIAKDGTEDGYRIPIRMWWQGQMIEHAANYPGYQYRIVRTDRDVRMIKPVHERPLFQKPLDKEKTTLSTPWYVYLEDDFVHNYMSRNRKYIKRELEKIGEISFSNFLFQVIPSNVRPMLGIFLRTVWYRLRYRNGVHMPLSVEWGRVRYHLALIRGLRKQICRR</sequence>
<dbReference type="PANTHER" id="PTHR43630">
    <property type="entry name" value="POLY-BETA-1,6-N-ACETYL-D-GLUCOSAMINE SYNTHASE"/>
    <property type="match status" value="1"/>
</dbReference>
<dbReference type="AlphaFoldDB" id="A0A2H0UET9"/>
<accession>A0A2H0UET9</accession>
<dbReference type="InterPro" id="IPR001173">
    <property type="entry name" value="Glyco_trans_2-like"/>
</dbReference>
<dbReference type="CDD" id="cd02511">
    <property type="entry name" value="Beta4Glucosyltransferase"/>
    <property type="match status" value="1"/>
</dbReference>
<dbReference type="Pfam" id="PF00535">
    <property type="entry name" value="Glycos_transf_2"/>
    <property type="match status" value="1"/>
</dbReference>
<dbReference type="PANTHER" id="PTHR43630:SF2">
    <property type="entry name" value="GLYCOSYLTRANSFERASE"/>
    <property type="match status" value="1"/>
</dbReference>
<evidence type="ECO:0000259" key="1">
    <source>
        <dbReference type="Pfam" id="PF00535"/>
    </source>
</evidence>
<evidence type="ECO:0000313" key="3">
    <source>
        <dbReference type="Proteomes" id="UP000229344"/>
    </source>
</evidence>
<proteinExistence type="predicted"/>
<dbReference type="InterPro" id="IPR029044">
    <property type="entry name" value="Nucleotide-diphossugar_trans"/>
</dbReference>
<dbReference type="Proteomes" id="UP000229344">
    <property type="component" value="Unassembled WGS sequence"/>
</dbReference>